<gene>
    <name evidence="2" type="ORF">PCL_11510</name>
</gene>
<dbReference type="PROSITE" id="PS50181">
    <property type="entry name" value="FBOX"/>
    <property type="match status" value="1"/>
</dbReference>
<evidence type="ECO:0000259" key="1">
    <source>
        <dbReference type="PROSITE" id="PS50181"/>
    </source>
</evidence>
<dbReference type="AlphaFoldDB" id="A0A2U3EA88"/>
<name>A0A2U3EA88_PURLI</name>
<dbReference type="EMBL" id="LCWV01000007">
    <property type="protein sequence ID" value="PWI71416.1"/>
    <property type="molecule type" value="Genomic_DNA"/>
</dbReference>
<evidence type="ECO:0000313" key="2">
    <source>
        <dbReference type="EMBL" id="PWI71416.1"/>
    </source>
</evidence>
<accession>A0A2U3EA88</accession>
<comment type="caution">
    <text evidence="2">The sequence shown here is derived from an EMBL/GenBank/DDBJ whole genome shotgun (WGS) entry which is preliminary data.</text>
</comment>
<sequence>MASQTLANIDIVTALREVHQDLSEVHQFFKQWTPVKAAHHQGHMVLIERLISEIENGYYPNLEQDEVEYWRAYADSEMKSRSACRLCTAPEETLELAAAQERRRGILWAWERDLARSSLRPLKITDLPRELLRNILDYFEAPDLPIYRSMDMVEIPGRDSHKDTWQATHWLRNVQRCRLTCRLFDELASPYLLPWLRVSLNEASLRRATEISLRPHIAAGVRGVRIQLAYYYPALAQDFQEWAAAREQSMDAFVSQIWANHRVYPNRPWRERARAPTGWHLYVDDNTHEKYPEFNEVLDKCHEEYWRRSVEQSSLLADGRFVNCLAAAMARFPRSGRVEFTDSTEYEDIITPTRYRKLRYLLDSPEGFCRYLCRPDPWVMWNTSTGDEVRPAKIMAELPVAMWKAGARLEDVWIHCFPHQAFSALRPGQNQTDSLVWRQLQDACQNLRSFYCKPCDYGISCLIQEQERTHVDDFFAAMLSGSRLEIVRLELEGLGTTGDDGVTRNRWHQIGRAIAPARWPLLRALVLQGVSFHSHEFQQLCRGLGRGILEALLMRDVQLDSGSWAVALDILRGRMKAQRVRNVSIWGLEGGEVRQWYEARQGDHHGSEPPDGDPPILMEEELARLMAQYIGGSAGANANPLRNIY</sequence>
<dbReference type="InterPro" id="IPR001810">
    <property type="entry name" value="F-box_dom"/>
</dbReference>
<reference evidence="2 3" key="1">
    <citation type="journal article" date="2016" name="Front. Microbiol.">
        <title>Genome and transcriptome sequences reveal the specific parasitism of the nematophagous Purpureocillium lilacinum 36-1.</title>
        <authorList>
            <person name="Xie J."/>
            <person name="Li S."/>
            <person name="Mo C."/>
            <person name="Xiao X."/>
            <person name="Peng D."/>
            <person name="Wang G."/>
            <person name="Xiao Y."/>
        </authorList>
    </citation>
    <scope>NUCLEOTIDE SEQUENCE [LARGE SCALE GENOMIC DNA]</scope>
    <source>
        <strain evidence="2 3">36-1</strain>
    </source>
</reference>
<dbReference type="Proteomes" id="UP000245956">
    <property type="component" value="Unassembled WGS sequence"/>
</dbReference>
<organism evidence="2 3">
    <name type="scientific">Purpureocillium lilacinum</name>
    <name type="common">Paecilomyces lilacinus</name>
    <dbReference type="NCBI Taxonomy" id="33203"/>
    <lineage>
        <taxon>Eukaryota</taxon>
        <taxon>Fungi</taxon>
        <taxon>Dikarya</taxon>
        <taxon>Ascomycota</taxon>
        <taxon>Pezizomycotina</taxon>
        <taxon>Sordariomycetes</taxon>
        <taxon>Hypocreomycetidae</taxon>
        <taxon>Hypocreales</taxon>
        <taxon>Ophiocordycipitaceae</taxon>
        <taxon>Purpureocillium</taxon>
    </lineage>
</organism>
<evidence type="ECO:0000313" key="3">
    <source>
        <dbReference type="Proteomes" id="UP000245956"/>
    </source>
</evidence>
<feature type="domain" description="F-box" evidence="1">
    <location>
        <begin position="121"/>
        <end position="144"/>
    </location>
</feature>
<proteinExistence type="predicted"/>
<protein>
    <recommendedName>
        <fullName evidence="1">F-box domain-containing protein</fullName>
    </recommendedName>
</protein>